<comment type="similarity">
    <text evidence="2 4">Belongs to the Nudix hydrolase family.</text>
</comment>
<keyword evidence="3 4" id="KW-0378">Hydrolase</keyword>
<accession>A0A1I4ZGW6</accession>
<dbReference type="PANTHER" id="PTHR43046:SF14">
    <property type="entry name" value="MUTT_NUDIX FAMILY PROTEIN"/>
    <property type="match status" value="1"/>
</dbReference>
<keyword evidence="7" id="KW-1185">Reference proteome</keyword>
<evidence type="ECO:0000313" key="6">
    <source>
        <dbReference type="EMBL" id="SFN49397.1"/>
    </source>
</evidence>
<feature type="domain" description="Nudix hydrolase" evidence="5">
    <location>
        <begin position="2"/>
        <end position="130"/>
    </location>
</feature>
<dbReference type="Gene3D" id="3.90.79.10">
    <property type="entry name" value="Nucleoside Triphosphate Pyrophosphohydrolase"/>
    <property type="match status" value="1"/>
</dbReference>
<dbReference type="PRINTS" id="PR00502">
    <property type="entry name" value="NUDIXFAMILY"/>
</dbReference>
<reference evidence="6 7" key="1">
    <citation type="submission" date="2016-10" db="EMBL/GenBank/DDBJ databases">
        <authorList>
            <person name="de Groot N.N."/>
        </authorList>
    </citation>
    <scope>NUCLEOTIDE SEQUENCE [LARGE SCALE GENOMIC DNA]</scope>
    <source>
        <strain evidence="6 7">CGMCC 4.1877</strain>
    </source>
</reference>
<dbReference type="STRING" id="260086.SAMN05216207_101568"/>
<dbReference type="Proteomes" id="UP000199614">
    <property type="component" value="Unassembled WGS sequence"/>
</dbReference>
<dbReference type="CDD" id="cd04678">
    <property type="entry name" value="NUDIX_MTH2_Nudt15"/>
    <property type="match status" value="1"/>
</dbReference>
<dbReference type="SUPFAM" id="SSF55811">
    <property type="entry name" value="Nudix"/>
    <property type="match status" value="1"/>
</dbReference>
<dbReference type="PROSITE" id="PS51462">
    <property type="entry name" value="NUDIX"/>
    <property type="match status" value="1"/>
</dbReference>
<dbReference type="EMBL" id="FOUY01000015">
    <property type="protein sequence ID" value="SFN49397.1"/>
    <property type="molecule type" value="Genomic_DNA"/>
</dbReference>
<protein>
    <submittedName>
        <fullName evidence="6">ADP-ribose pyrophosphatase YjhB, NUDIX family</fullName>
    </submittedName>
</protein>
<organism evidence="6 7">
    <name type="scientific">Pseudonocardia ammonioxydans</name>
    <dbReference type="NCBI Taxonomy" id="260086"/>
    <lineage>
        <taxon>Bacteria</taxon>
        <taxon>Bacillati</taxon>
        <taxon>Actinomycetota</taxon>
        <taxon>Actinomycetes</taxon>
        <taxon>Pseudonocardiales</taxon>
        <taxon>Pseudonocardiaceae</taxon>
        <taxon>Pseudonocardia</taxon>
    </lineage>
</organism>
<dbReference type="InterPro" id="IPR020476">
    <property type="entry name" value="Nudix_hydrolase"/>
</dbReference>
<dbReference type="Pfam" id="PF00293">
    <property type="entry name" value="NUDIX"/>
    <property type="match status" value="1"/>
</dbReference>
<dbReference type="GO" id="GO:0016787">
    <property type="term" value="F:hydrolase activity"/>
    <property type="evidence" value="ECO:0007669"/>
    <property type="project" value="UniProtKB-KW"/>
</dbReference>
<evidence type="ECO:0000256" key="3">
    <source>
        <dbReference type="ARBA" id="ARBA00022801"/>
    </source>
</evidence>
<dbReference type="OrthoDB" id="4035289at2"/>
<comment type="cofactor">
    <cofactor evidence="1">
        <name>Mg(2+)</name>
        <dbReference type="ChEBI" id="CHEBI:18420"/>
    </cofactor>
</comment>
<evidence type="ECO:0000259" key="5">
    <source>
        <dbReference type="PROSITE" id="PS51462"/>
    </source>
</evidence>
<dbReference type="AlphaFoldDB" id="A0A1I4ZGW6"/>
<evidence type="ECO:0000313" key="7">
    <source>
        <dbReference type="Proteomes" id="UP000199614"/>
    </source>
</evidence>
<dbReference type="PROSITE" id="PS00893">
    <property type="entry name" value="NUDIX_BOX"/>
    <property type="match status" value="1"/>
</dbReference>
<dbReference type="RefSeq" id="WP_093343796.1">
    <property type="nucleotide sequence ID" value="NZ_FOUY01000015.1"/>
</dbReference>
<name>A0A1I4ZGW6_PSUAM</name>
<dbReference type="PANTHER" id="PTHR43046">
    <property type="entry name" value="GDP-MANNOSE MANNOSYL HYDROLASE"/>
    <property type="match status" value="1"/>
</dbReference>
<dbReference type="InterPro" id="IPR020084">
    <property type="entry name" value="NUDIX_hydrolase_CS"/>
</dbReference>
<proteinExistence type="inferred from homology"/>
<dbReference type="InterPro" id="IPR015797">
    <property type="entry name" value="NUDIX_hydrolase-like_dom_sf"/>
</dbReference>
<evidence type="ECO:0000256" key="4">
    <source>
        <dbReference type="RuleBase" id="RU003476"/>
    </source>
</evidence>
<sequence length="144" mass="15212">MPRNPGVGVIVRRGAQVLLGRREKAGESVSWSVPGGTLEDGESFEQAAVRELAEETGLQAAAATVFGLGLTPVEGGGTVWTAGALAHDVTGEPQVLATHEFTELAWFDPDALPEVLFGPTRFVLDRWAGRPSAASRVAYTLEAR</sequence>
<dbReference type="InterPro" id="IPR000086">
    <property type="entry name" value="NUDIX_hydrolase_dom"/>
</dbReference>
<evidence type="ECO:0000256" key="1">
    <source>
        <dbReference type="ARBA" id="ARBA00001946"/>
    </source>
</evidence>
<gene>
    <name evidence="6" type="ORF">SAMN05216207_101568</name>
</gene>
<evidence type="ECO:0000256" key="2">
    <source>
        <dbReference type="ARBA" id="ARBA00005582"/>
    </source>
</evidence>